<name>K2JK56_9PROT</name>
<evidence type="ECO:0000313" key="1">
    <source>
        <dbReference type="EMBL" id="EKE74837.1"/>
    </source>
</evidence>
<proteinExistence type="predicted"/>
<keyword evidence="2" id="KW-1185">Reference proteome</keyword>
<reference evidence="1 2" key="1">
    <citation type="journal article" date="2012" name="J. Bacteriol.">
        <title>Genome Sequence of Oceanibaculum indicum Type Strain P24.</title>
        <authorList>
            <person name="Lai Q."/>
            <person name="Shao Z."/>
        </authorList>
    </citation>
    <scope>NUCLEOTIDE SEQUENCE [LARGE SCALE GENOMIC DNA]</scope>
    <source>
        <strain evidence="1 2">P24</strain>
    </source>
</reference>
<sequence>MKGSEMKRPVGLAVGAIALVFLLAVPAGVQAQQIPPGQSEVQQDIDKRTKRVTLPGEREHARCYSNILIDAFRRYGVFGTIDTMPAELINVMPAGINAVLYYCNGNFPACEKAAKIYRERLGMAPGTCN</sequence>
<dbReference type="AlphaFoldDB" id="K2JK56"/>
<accession>K2JK56</accession>
<dbReference type="EMBL" id="AMRL01000014">
    <property type="protein sequence ID" value="EKE74837.1"/>
    <property type="molecule type" value="Genomic_DNA"/>
</dbReference>
<evidence type="ECO:0000313" key="2">
    <source>
        <dbReference type="Proteomes" id="UP000006746"/>
    </source>
</evidence>
<organism evidence="1 2">
    <name type="scientific">Oceanibaculum indicum P24</name>
    <dbReference type="NCBI Taxonomy" id="1207063"/>
    <lineage>
        <taxon>Bacteria</taxon>
        <taxon>Pseudomonadati</taxon>
        <taxon>Pseudomonadota</taxon>
        <taxon>Alphaproteobacteria</taxon>
        <taxon>Rhodospirillales</taxon>
        <taxon>Oceanibaculaceae</taxon>
        <taxon>Oceanibaculum</taxon>
    </lineage>
</organism>
<dbReference type="STRING" id="1207063.P24_11827"/>
<dbReference type="Proteomes" id="UP000006746">
    <property type="component" value="Unassembled WGS sequence"/>
</dbReference>
<comment type="caution">
    <text evidence="1">The sequence shown here is derived from an EMBL/GenBank/DDBJ whole genome shotgun (WGS) entry which is preliminary data.</text>
</comment>
<protein>
    <submittedName>
        <fullName evidence="1">Uncharacterized protein</fullName>
    </submittedName>
</protein>
<gene>
    <name evidence="1" type="ORF">P24_11827</name>
</gene>